<dbReference type="InterPro" id="IPR036869">
    <property type="entry name" value="J_dom_sf"/>
</dbReference>
<dbReference type="CDD" id="cd10747">
    <property type="entry name" value="DnaJ_C"/>
    <property type="match status" value="1"/>
</dbReference>
<dbReference type="Gene3D" id="2.60.260.20">
    <property type="entry name" value="Urease metallochaperone UreE, N-terminal domain"/>
    <property type="match status" value="2"/>
</dbReference>
<name>A0A0G0YP82_9BACT</name>
<dbReference type="PATRIC" id="fig|1618429.3.peg.1131"/>
<dbReference type="InterPro" id="IPR008971">
    <property type="entry name" value="HSP40/DnaJ_pept-bd"/>
</dbReference>
<comment type="caution">
    <text evidence="7">The sequence shown here is derived from an EMBL/GenBank/DDBJ whole genome shotgun (WGS) entry which is preliminary data.</text>
</comment>
<evidence type="ECO:0000256" key="2">
    <source>
        <dbReference type="ARBA" id="ARBA00022737"/>
    </source>
</evidence>
<reference evidence="7 8" key="1">
    <citation type="journal article" date="2015" name="Nature">
        <title>rRNA introns, odd ribosomes, and small enigmatic genomes across a large radiation of phyla.</title>
        <authorList>
            <person name="Brown C.T."/>
            <person name="Hug L.A."/>
            <person name="Thomas B.C."/>
            <person name="Sharon I."/>
            <person name="Castelle C.J."/>
            <person name="Singh A."/>
            <person name="Wilkins M.J."/>
            <person name="Williams K.H."/>
            <person name="Banfield J.F."/>
        </authorList>
    </citation>
    <scope>NUCLEOTIDE SEQUENCE [LARGE SCALE GENOMIC DNA]</scope>
</reference>
<dbReference type="Proteomes" id="UP000034753">
    <property type="component" value="Unassembled WGS sequence"/>
</dbReference>
<dbReference type="InterPro" id="IPR018253">
    <property type="entry name" value="DnaJ_domain_CS"/>
</dbReference>
<dbReference type="SUPFAM" id="SSF49493">
    <property type="entry name" value="HSP40/DnaJ peptide-binding domain"/>
    <property type="match status" value="2"/>
</dbReference>
<keyword evidence="4" id="KW-0862">Zinc</keyword>
<sequence length="296" mass="32185">MKDYYKILGVNKDASEEEVKKAFRKLAHVYHPDKSGGNEAKFKEASEAYAVLSDKKKRAQYDTFGSSGPTAGAGGFQGGFDPSGFGFDFSGFGNAGFDTSDLGDILSSIFGGRRVRRGHDIAVDIELSFQESVFGAERKVIINSKFVRQKEVSINVPPGIDDGQMIRLTGQGEVLEGGVPGDLYVKVHVRKHPYLRKEGYNLIMDLEVKLTEALLGAEKVIHTLDGEITLKIPAGIKHGVILRVKGKGVPTGGRPAYAEASAGKRGDLYIRISVQIPDRLSKDARAMIEELKKLGL</sequence>
<dbReference type="SMART" id="SM00271">
    <property type="entry name" value="DnaJ"/>
    <property type="match status" value="1"/>
</dbReference>
<proteinExistence type="predicted"/>
<feature type="domain" description="J" evidence="6">
    <location>
        <begin position="3"/>
        <end position="65"/>
    </location>
</feature>
<dbReference type="EMBL" id="LCBN01000073">
    <property type="protein sequence ID" value="KKS11431.1"/>
    <property type="molecule type" value="Genomic_DNA"/>
</dbReference>
<dbReference type="PRINTS" id="PR00625">
    <property type="entry name" value="JDOMAIN"/>
</dbReference>
<dbReference type="InterPro" id="IPR002939">
    <property type="entry name" value="DnaJ_C"/>
</dbReference>
<dbReference type="GO" id="GO:0042026">
    <property type="term" value="P:protein refolding"/>
    <property type="evidence" value="ECO:0007669"/>
    <property type="project" value="TreeGrafter"/>
</dbReference>
<gene>
    <name evidence="7" type="ORF">UU67_C0073G0002</name>
</gene>
<dbReference type="GO" id="GO:0005737">
    <property type="term" value="C:cytoplasm"/>
    <property type="evidence" value="ECO:0007669"/>
    <property type="project" value="TreeGrafter"/>
</dbReference>
<protein>
    <submittedName>
        <fullName evidence="7">Chaperone DnaJ domain protein</fullName>
    </submittedName>
</protein>
<dbReference type="Pfam" id="PF00226">
    <property type="entry name" value="DnaJ"/>
    <property type="match status" value="1"/>
</dbReference>
<evidence type="ECO:0000259" key="6">
    <source>
        <dbReference type="PROSITE" id="PS50076"/>
    </source>
</evidence>
<dbReference type="PROSITE" id="PS50076">
    <property type="entry name" value="DNAJ_2"/>
    <property type="match status" value="1"/>
</dbReference>
<dbReference type="Pfam" id="PF01556">
    <property type="entry name" value="DnaJ_C"/>
    <property type="match status" value="1"/>
</dbReference>
<dbReference type="SUPFAM" id="SSF46565">
    <property type="entry name" value="Chaperone J-domain"/>
    <property type="match status" value="1"/>
</dbReference>
<keyword evidence="5" id="KW-0143">Chaperone</keyword>
<evidence type="ECO:0000256" key="1">
    <source>
        <dbReference type="ARBA" id="ARBA00022723"/>
    </source>
</evidence>
<dbReference type="PANTHER" id="PTHR43096:SF48">
    <property type="entry name" value="CHAPERONE PROTEIN DNAJ"/>
    <property type="match status" value="1"/>
</dbReference>
<dbReference type="GO" id="GO:0051082">
    <property type="term" value="F:unfolded protein binding"/>
    <property type="evidence" value="ECO:0007669"/>
    <property type="project" value="InterPro"/>
</dbReference>
<evidence type="ECO:0000256" key="4">
    <source>
        <dbReference type="ARBA" id="ARBA00022833"/>
    </source>
</evidence>
<evidence type="ECO:0000256" key="3">
    <source>
        <dbReference type="ARBA" id="ARBA00022771"/>
    </source>
</evidence>
<keyword evidence="1" id="KW-0479">Metal-binding</keyword>
<dbReference type="FunFam" id="2.60.260.20:FF:000009">
    <property type="entry name" value="Putative Mitochondrial DnaJ chaperone"/>
    <property type="match status" value="1"/>
</dbReference>
<evidence type="ECO:0000313" key="7">
    <source>
        <dbReference type="EMBL" id="KKS11431.1"/>
    </source>
</evidence>
<organism evidence="7 8">
    <name type="scientific">Candidatus Daviesbacteria bacterium GW2011_GWB1_41_5</name>
    <dbReference type="NCBI Taxonomy" id="1618429"/>
    <lineage>
        <taxon>Bacteria</taxon>
        <taxon>Candidatus Daviesiibacteriota</taxon>
    </lineage>
</organism>
<dbReference type="Gene3D" id="1.10.287.110">
    <property type="entry name" value="DnaJ domain"/>
    <property type="match status" value="1"/>
</dbReference>
<dbReference type="GO" id="GO:0008270">
    <property type="term" value="F:zinc ion binding"/>
    <property type="evidence" value="ECO:0007669"/>
    <property type="project" value="UniProtKB-KW"/>
</dbReference>
<dbReference type="CDD" id="cd06257">
    <property type="entry name" value="DnaJ"/>
    <property type="match status" value="1"/>
</dbReference>
<dbReference type="PANTHER" id="PTHR43096">
    <property type="entry name" value="DNAJ HOMOLOG 1, MITOCHONDRIAL-RELATED"/>
    <property type="match status" value="1"/>
</dbReference>
<keyword evidence="3" id="KW-0863">Zinc-finger</keyword>
<dbReference type="InterPro" id="IPR001623">
    <property type="entry name" value="DnaJ_domain"/>
</dbReference>
<keyword evidence="2" id="KW-0677">Repeat</keyword>
<evidence type="ECO:0000313" key="8">
    <source>
        <dbReference type="Proteomes" id="UP000034753"/>
    </source>
</evidence>
<accession>A0A0G0YP82</accession>
<dbReference type="PROSITE" id="PS00636">
    <property type="entry name" value="DNAJ_1"/>
    <property type="match status" value="1"/>
</dbReference>
<dbReference type="FunFam" id="2.60.260.20:FF:000013">
    <property type="entry name" value="DnaJ subfamily B member 11"/>
    <property type="match status" value="1"/>
</dbReference>
<evidence type="ECO:0000256" key="5">
    <source>
        <dbReference type="ARBA" id="ARBA00023186"/>
    </source>
</evidence>
<dbReference type="AlphaFoldDB" id="A0A0G0YP82"/>